<dbReference type="NCBIfam" id="TIGR01554">
    <property type="entry name" value="major_cap_HK97"/>
    <property type="match status" value="1"/>
</dbReference>
<sequence length="443" mass="48273">MALKQLMIRKKLEQKGKLLEELRAKDADIQKRSKELETALQEASTDEEIATVEEEINKIDGEQEEVDGKKTTLEAEISQLEGELEQLENNAPENNPVPSAAGTGTDQRSNTPYQGGDTRMRGNKHETRAQMKERLNQPEVREFYGKIMEAAKSFNARSLSGTDLLIPEVVLNMIQARIGDFSNLYGEVTVQPLSGSARIIMDGAIPEAIWTEMCDPVQELAGAFSQTEIDGYKVGGYIPMCNAILEDSMIPLADYIEGRLAQAIAKALDKAILVGTGAAGKQPLGVITALATVPAQNTTSDGTLANIISKMAIIDDGEDGAAIGEVIAVMKRSTYYSRIMPQTYLPTADGRLVVQGANTAPRLPDGTRIVFSQYAPVDTVVIGDFKKYLLGERRGVQLAVSTDVRFIQDETVFKGTARYDGKPVYNEYFVVVKLDALQADASA</sequence>
<evidence type="ECO:0000313" key="4">
    <source>
        <dbReference type="EMBL" id="MFD1885585.1"/>
    </source>
</evidence>
<feature type="domain" description="Phage capsid-like C-terminal" evidence="3">
    <location>
        <begin position="164"/>
        <end position="433"/>
    </location>
</feature>
<feature type="compositionally biased region" description="Basic and acidic residues" evidence="2">
    <location>
        <begin position="118"/>
        <end position="131"/>
    </location>
</feature>
<protein>
    <submittedName>
        <fullName evidence="4">Phage major capsid protein</fullName>
    </submittedName>
</protein>
<dbReference type="EMBL" id="JBHUEH010000011">
    <property type="protein sequence ID" value="MFD1885585.1"/>
    <property type="molecule type" value="Genomic_DNA"/>
</dbReference>
<dbReference type="Gene3D" id="1.10.287.1490">
    <property type="match status" value="1"/>
</dbReference>
<name>A0ABW4RID3_9BACL</name>
<dbReference type="InterPro" id="IPR054612">
    <property type="entry name" value="Phage_capsid-like_C"/>
</dbReference>
<organism evidence="4 5">
    <name type="scientific">Paenibacillus wenxiniae</name>
    <dbReference type="NCBI Taxonomy" id="1636843"/>
    <lineage>
        <taxon>Bacteria</taxon>
        <taxon>Bacillati</taxon>
        <taxon>Bacillota</taxon>
        <taxon>Bacilli</taxon>
        <taxon>Bacillales</taxon>
        <taxon>Paenibacillaceae</taxon>
        <taxon>Paenibacillus</taxon>
    </lineage>
</organism>
<reference evidence="5" key="1">
    <citation type="journal article" date="2019" name="Int. J. Syst. Evol. Microbiol.">
        <title>The Global Catalogue of Microorganisms (GCM) 10K type strain sequencing project: providing services to taxonomists for standard genome sequencing and annotation.</title>
        <authorList>
            <consortium name="The Broad Institute Genomics Platform"/>
            <consortium name="The Broad Institute Genome Sequencing Center for Infectious Disease"/>
            <person name="Wu L."/>
            <person name="Ma J."/>
        </authorList>
    </citation>
    <scope>NUCLEOTIDE SEQUENCE [LARGE SCALE GENOMIC DNA]</scope>
    <source>
        <strain evidence="5">CCUG 54950</strain>
    </source>
</reference>
<dbReference type="Gene3D" id="3.30.2400.10">
    <property type="entry name" value="Major capsid protein gp5"/>
    <property type="match status" value="1"/>
</dbReference>
<dbReference type="Pfam" id="PF05065">
    <property type="entry name" value="Phage_capsid"/>
    <property type="match status" value="1"/>
</dbReference>
<feature type="compositionally biased region" description="Polar residues" evidence="2">
    <location>
        <begin position="89"/>
        <end position="113"/>
    </location>
</feature>
<dbReference type="InterPro" id="IPR024455">
    <property type="entry name" value="Phage_capsid"/>
</dbReference>
<evidence type="ECO:0000256" key="1">
    <source>
        <dbReference type="ARBA" id="ARBA00004328"/>
    </source>
</evidence>
<dbReference type="Proteomes" id="UP001597233">
    <property type="component" value="Unassembled WGS sequence"/>
</dbReference>
<evidence type="ECO:0000256" key="2">
    <source>
        <dbReference type="SAM" id="MobiDB-lite"/>
    </source>
</evidence>
<dbReference type="SUPFAM" id="SSF56563">
    <property type="entry name" value="Major capsid protein gp5"/>
    <property type="match status" value="1"/>
</dbReference>
<comment type="subcellular location">
    <subcellularLocation>
        <location evidence="1">Virion</location>
    </subcellularLocation>
</comment>
<comment type="caution">
    <text evidence="4">The sequence shown here is derived from an EMBL/GenBank/DDBJ whole genome shotgun (WGS) entry which is preliminary data.</text>
</comment>
<evidence type="ECO:0000313" key="5">
    <source>
        <dbReference type="Proteomes" id="UP001597233"/>
    </source>
</evidence>
<evidence type="ECO:0000259" key="3">
    <source>
        <dbReference type="Pfam" id="PF05065"/>
    </source>
</evidence>
<feature type="region of interest" description="Disordered" evidence="2">
    <location>
        <begin position="88"/>
        <end position="131"/>
    </location>
</feature>
<accession>A0ABW4RID3</accession>
<proteinExistence type="predicted"/>
<keyword evidence="5" id="KW-1185">Reference proteome</keyword>
<dbReference type="RefSeq" id="WP_347325847.1">
    <property type="nucleotide sequence ID" value="NZ_JBCGUH010000007.1"/>
</dbReference>
<gene>
    <name evidence="4" type="ORF">ACFSC9_08590</name>
</gene>